<feature type="compositionally biased region" description="Acidic residues" evidence="2">
    <location>
        <begin position="633"/>
        <end position="646"/>
    </location>
</feature>
<keyword evidence="3" id="KW-0472">Membrane</keyword>
<evidence type="ECO:0000313" key="6">
    <source>
        <dbReference type="Proteomes" id="UP001642482"/>
    </source>
</evidence>
<feature type="region of interest" description="Disordered" evidence="2">
    <location>
        <begin position="81"/>
        <end position="108"/>
    </location>
</feature>
<feature type="compositionally biased region" description="Low complexity" evidence="2">
    <location>
        <begin position="47"/>
        <end position="62"/>
    </location>
</feature>
<comment type="caution">
    <text evidence="5">The sequence shown here is derived from an EMBL/GenBank/DDBJ whole genome shotgun (WGS) entry which is preliminary data.</text>
</comment>
<name>A0ABP0BS92_9PEZI</name>
<feature type="region of interest" description="Disordered" evidence="2">
    <location>
        <begin position="1"/>
        <end position="62"/>
    </location>
</feature>
<dbReference type="InterPro" id="IPR008984">
    <property type="entry name" value="SMAD_FHA_dom_sf"/>
</dbReference>
<evidence type="ECO:0000259" key="4">
    <source>
        <dbReference type="PROSITE" id="PS50006"/>
    </source>
</evidence>
<sequence>MTAVANPPSFANINRPAWGSGSQSLNGSSNHDDVRSMFAPRKSMQRTNSSSSIASNASSASSSSTVTVVAANGGPVSGAAGIGSLSPSGSESNGNGTGNGLPITTLRKRPLNGNTQWAANRQNTEKQQADFLRGTGGAVGGGGGVTARQQQQVGTGPNGVSSLHQLPPFQAGSAGNNTANGTNGIMARQQGAEGGAPQAQPVLYLVSLNGTFERKTITVPYLPDTLRIGRQTNKSTTPNTVNGFFDSKVLSRQHAEIYADRNGTIWIRDIKSSNGTFVNGTRLSAENRESEPHELQTNDHLELGIDIVSEDQKSVVHHKVAAKVEHAGFIKTSSNLLDMNFGDLDPANGAMMGTSQLNGIPFRGRTGSQASLGPAGRMAPTSNMAAAQNNGLALQRGLWLTGPSTEAIVKKIHQEMRNAKQQSQDLQRTQEFIQALLSKDDIRNEPPKNEAAGAAPIDPRQPQQIPLQQQPPQQPHLVNGTNNIAFRADPKTRFSDPPAPPPQQPLPEKPDVPSLKRGSTERPKSGSIGPAGAAAAGSPLPNSSTSPIRSDVMGQVLQLTDALNTAKREIVTQSTYVRELEEKLHREQEARRYAEELYTSASAANGAPKREEATLEEAFSPDSKKEAEADASTTDDDDDSEKEDSADAAFRARLDSMMTEMEGMKRQLQVFQERAEKAEAERDADRETLAQMVQRIRQRDEEDAKKAAAAEALAAAAAVSTAATAAANTTSSSADASIPEKTAASRSLSRGRGRKGADTKTADAALRDISNGQAKTTVTASKAADEDDPLDSTALSRSDTITPASLASKRGASGGQVANKVTHDATVLHGIPYASMVGVVLIGMGLMAYINGWQPSPRLER</sequence>
<dbReference type="PANTHER" id="PTHR15715">
    <property type="entry name" value="CENTROSOMAL PROTEIN OF 170 KDA"/>
    <property type="match status" value="1"/>
</dbReference>
<feature type="compositionally biased region" description="Low complexity" evidence="2">
    <location>
        <begin position="19"/>
        <end position="29"/>
    </location>
</feature>
<gene>
    <name evidence="5" type="ORF">SEUCBS140593_004909</name>
</gene>
<feature type="domain" description="FHA" evidence="4">
    <location>
        <begin position="226"/>
        <end position="283"/>
    </location>
</feature>
<feature type="transmembrane region" description="Helical" evidence="3">
    <location>
        <begin position="830"/>
        <end position="851"/>
    </location>
</feature>
<feature type="compositionally biased region" description="Low complexity" evidence="2">
    <location>
        <begin position="82"/>
        <end position="94"/>
    </location>
</feature>
<proteinExistence type="predicted"/>
<dbReference type="SMART" id="SM00240">
    <property type="entry name" value="FHA"/>
    <property type="match status" value="1"/>
</dbReference>
<feature type="region of interest" description="Disordered" evidence="2">
    <location>
        <begin position="728"/>
        <end position="817"/>
    </location>
</feature>
<keyword evidence="3" id="KW-0812">Transmembrane</keyword>
<dbReference type="PROSITE" id="PS50006">
    <property type="entry name" value="FHA_DOMAIN"/>
    <property type="match status" value="1"/>
</dbReference>
<evidence type="ECO:0000256" key="1">
    <source>
        <dbReference type="SAM" id="Coils"/>
    </source>
</evidence>
<dbReference type="EMBL" id="CAWUHD010000045">
    <property type="protein sequence ID" value="CAK7222468.1"/>
    <property type="molecule type" value="Genomic_DNA"/>
</dbReference>
<feature type="compositionally biased region" description="Low complexity" evidence="2">
    <location>
        <begin position="456"/>
        <end position="471"/>
    </location>
</feature>
<keyword evidence="1" id="KW-0175">Coiled coil</keyword>
<evidence type="ECO:0000313" key="5">
    <source>
        <dbReference type="EMBL" id="CAK7222468.1"/>
    </source>
</evidence>
<dbReference type="Gene3D" id="2.60.200.20">
    <property type="match status" value="1"/>
</dbReference>
<feature type="region of interest" description="Disordered" evidence="2">
    <location>
        <begin position="597"/>
        <end position="650"/>
    </location>
</feature>
<protein>
    <recommendedName>
        <fullName evidence="4">FHA domain-containing protein</fullName>
    </recommendedName>
</protein>
<dbReference type="Proteomes" id="UP001642482">
    <property type="component" value="Unassembled WGS sequence"/>
</dbReference>
<evidence type="ECO:0000256" key="3">
    <source>
        <dbReference type="SAM" id="Phobius"/>
    </source>
</evidence>
<dbReference type="InterPro" id="IPR000253">
    <property type="entry name" value="FHA_dom"/>
</dbReference>
<feature type="compositionally biased region" description="Polar residues" evidence="2">
    <location>
        <begin position="793"/>
        <end position="805"/>
    </location>
</feature>
<feature type="compositionally biased region" description="Basic and acidic residues" evidence="2">
    <location>
        <begin position="438"/>
        <end position="448"/>
    </location>
</feature>
<dbReference type="PANTHER" id="PTHR15715:SF46">
    <property type="entry name" value="TO VACUOLE TARGETING VPS64, PUTATIVE (AFU_ORTHOLOGUE AFUA_2G02420)-RELATED"/>
    <property type="match status" value="1"/>
</dbReference>
<evidence type="ECO:0000256" key="2">
    <source>
        <dbReference type="SAM" id="MobiDB-lite"/>
    </source>
</evidence>
<feature type="compositionally biased region" description="Low complexity" evidence="2">
    <location>
        <begin position="728"/>
        <end position="737"/>
    </location>
</feature>
<dbReference type="SUPFAM" id="SSF49879">
    <property type="entry name" value="SMAD/FHA domain"/>
    <property type="match status" value="1"/>
</dbReference>
<accession>A0ABP0BS92</accession>
<feature type="region of interest" description="Disordered" evidence="2">
    <location>
        <begin position="438"/>
        <end position="549"/>
    </location>
</feature>
<feature type="coiled-coil region" evidence="1">
    <location>
        <begin position="654"/>
        <end position="695"/>
    </location>
</feature>
<keyword evidence="6" id="KW-1185">Reference proteome</keyword>
<dbReference type="InterPro" id="IPR051176">
    <property type="entry name" value="Cent_Immune-Sig_Mod"/>
</dbReference>
<organism evidence="5 6">
    <name type="scientific">Sporothrix eucalyptigena</name>
    <dbReference type="NCBI Taxonomy" id="1812306"/>
    <lineage>
        <taxon>Eukaryota</taxon>
        <taxon>Fungi</taxon>
        <taxon>Dikarya</taxon>
        <taxon>Ascomycota</taxon>
        <taxon>Pezizomycotina</taxon>
        <taxon>Sordariomycetes</taxon>
        <taxon>Sordariomycetidae</taxon>
        <taxon>Ophiostomatales</taxon>
        <taxon>Ophiostomataceae</taxon>
        <taxon>Sporothrix</taxon>
    </lineage>
</organism>
<dbReference type="Pfam" id="PF00498">
    <property type="entry name" value="FHA"/>
    <property type="match status" value="1"/>
</dbReference>
<feature type="compositionally biased region" description="Polar residues" evidence="2">
    <location>
        <begin position="770"/>
        <end position="780"/>
    </location>
</feature>
<feature type="compositionally biased region" description="Low complexity" evidence="2">
    <location>
        <begin position="525"/>
        <end position="544"/>
    </location>
</feature>
<keyword evidence="3" id="KW-1133">Transmembrane helix</keyword>
<reference evidence="5 6" key="1">
    <citation type="submission" date="2024-01" db="EMBL/GenBank/DDBJ databases">
        <authorList>
            <person name="Allen C."/>
            <person name="Tagirdzhanova G."/>
        </authorList>
    </citation>
    <scope>NUCLEOTIDE SEQUENCE [LARGE SCALE GENOMIC DNA]</scope>
</reference>
<feature type="compositionally biased region" description="Pro residues" evidence="2">
    <location>
        <begin position="497"/>
        <end position="507"/>
    </location>
</feature>